<dbReference type="EMBL" id="LFVU01000004">
    <property type="protein sequence ID" value="KMT22769.1"/>
    <property type="molecule type" value="Genomic_DNA"/>
</dbReference>
<keyword evidence="1" id="KW-0732">Signal</keyword>
<dbReference type="RefSeq" id="WP_048569511.1">
    <property type="nucleotide sequence ID" value="NZ_LFVU01000004.1"/>
</dbReference>
<comment type="caution">
    <text evidence="2">The sequence shown here is derived from an EMBL/GenBank/DDBJ whole genome shotgun (WGS) entry which is preliminary data.</text>
</comment>
<name>A0A0J8DEV1_CLOCY</name>
<feature type="signal peptide" evidence="1">
    <location>
        <begin position="1"/>
        <end position="22"/>
    </location>
</feature>
<dbReference type="PATRIC" id="fig|1121307.3.peg.1940"/>
<feature type="chain" id="PRO_5038727607" evidence="1">
    <location>
        <begin position="23"/>
        <end position="65"/>
    </location>
</feature>
<evidence type="ECO:0000313" key="2">
    <source>
        <dbReference type="EMBL" id="KMT22769.1"/>
    </source>
</evidence>
<keyword evidence="3" id="KW-1185">Reference proteome</keyword>
<evidence type="ECO:0000313" key="3">
    <source>
        <dbReference type="Proteomes" id="UP000036756"/>
    </source>
</evidence>
<dbReference type="Proteomes" id="UP000036756">
    <property type="component" value="Unassembled WGS sequence"/>
</dbReference>
<accession>A0A0J8DEV1</accession>
<protein>
    <submittedName>
        <fullName evidence="2">Uncharacterized protein</fullName>
    </submittedName>
</protein>
<proteinExistence type="predicted"/>
<evidence type="ECO:0000256" key="1">
    <source>
        <dbReference type="SAM" id="SignalP"/>
    </source>
</evidence>
<dbReference type="AlphaFoldDB" id="A0A0J8DEV1"/>
<organism evidence="2 3">
    <name type="scientific">Clostridium cylindrosporum DSM 605</name>
    <dbReference type="NCBI Taxonomy" id="1121307"/>
    <lineage>
        <taxon>Bacteria</taxon>
        <taxon>Bacillati</taxon>
        <taxon>Bacillota</taxon>
        <taxon>Clostridia</taxon>
        <taxon>Eubacteriales</taxon>
        <taxon>Clostridiaceae</taxon>
        <taxon>Clostridium</taxon>
    </lineage>
</organism>
<sequence length="65" mass="7212">MKKIIPAAFLIAATIFSSVAMLKIDGLEVEAKEDNNIFLEEVNKPEGSGYIYDGEDKINIPVQNR</sequence>
<reference evidence="2 3" key="1">
    <citation type="submission" date="2015-06" db="EMBL/GenBank/DDBJ databases">
        <title>Draft genome sequence of the purine-degrading Clostridium cylindrosporum HC-1 (DSM 605).</title>
        <authorList>
            <person name="Poehlein A."/>
            <person name="Schiel-Bengelsdorf B."/>
            <person name="Bengelsdorf F."/>
            <person name="Daniel R."/>
            <person name="Duerre P."/>
        </authorList>
    </citation>
    <scope>NUCLEOTIDE SEQUENCE [LARGE SCALE GENOMIC DNA]</scope>
    <source>
        <strain evidence="2 3">DSM 605</strain>
    </source>
</reference>
<gene>
    <name evidence="2" type="ORF">CLCY_5c00080</name>
</gene>